<evidence type="ECO:0000313" key="2">
    <source>
        <dbReference type="Proteomes" id="UP001454036"/>
    </source>
</evidence>
<reference evidence="1 2" key="1">
    <citation type="submission" date="2024-01" db="EMBL/GenBank/DDBJ databases">
        <title>The complete chloroplast genome sequence of Lithospermum erythrorhizon: insights into the phylogenetic relationship among Boraginaceae species and the maternal lineages of purple gromwells.</title>
        <authorList>
            <person name="Okada T."/>
            <person name="Watanabe K."/>
        </authorList>
    </citation>
    <scope>NUCLEOTIDE SEQUENCE [LARGE SCALE GENOMIC DNA]</scope>
</reference>
<name>A0AAV3QKA5_LITER</name>
<dbReference type="Proteomes" id="UP001454036">
    <property type="component" value="Unassembled WGS sequence"/>
</dbReference>
<dbReference type="AlphaFoldDB" id="A0AAV3QKA5"/>
<evidence type="ECO:0000313" key="1">
    <source>
        <dbReference type="EMBL" id="GAA0163586.1"/>
    </source>
</evidence>
<organism evidence="1 2">
    <name type="scientific">Lithospermum erythrorhizon</name>
    <name type="common">Purple gromwell</name>
    <name type="synonym">Lithospermum officinale var. erythrorhizon</name>
    <dbReference type="NCBI Taxonomy" id="34254"/>
    <lineage>
        <taxon>Eukaryota</taxon>
        <taxon>Viridiplantae</taxon>
        <taxon>Streptophyta</taxon>
        <taxon>Embryophyta</taxon>
        <taxon>Tracheophyta</taxon>
        <taxon>Spermatophyta</taxon>
        <taxon>Magnoliopsida</taxon>
        <taxon>eudicotyledons</taxon>
        <taxon>Gunneridae</taxon>
        <taxon>Pentapetalae</taxon>
        <taxon>asterids</taxon>
        <taxon>lamiids</taxon>
        <taxon>Boraginales</taxon>
        <taxon>Boraginaceae</taxon>
        <taxon>Boraginoideae</taxon>
        <taxon>Lithospermeae</taxon>
        <taxon>Lithospermum</taxon>
    </lineage>
</organism>
<keyword evidence="2" id="KW-1185">Reference proteome</keyword>
<sequence length="67" mass="7409">MFLKGAPRGKNMRTRKNNECKVEAYKSRSRTIPFNNASFNALSAFFLHTPSGNPGDFSRSLGGRNGT</sequence>
<proteinExistence type="predicted"/>
<protein>
    <submittedName>
        <fullName evidence="1">Uncharacterized protein</fullName>
    </submittedName>
</protein>
<gene>
    <name evidence="1" type="ORF">LIER_39623</name>
</gene>
<comment type="caution">
    <text evidence="1">The sequence shown here is derived from an EMBL/GenBank/DDBJ whole genome shotgun (WGS) entry which is preliminary data.</text>
</comment>
<accession>A0AAV3QKA5</accession>
<dbReference type="EMBL" id="BAABME010021551">
    <property type="protein sequence ID" value="GAA0163586.1"/>
    <property type="molecule type" value="Genomic_DNA"/>
</dbReference>